<gene>
    <name evidence="1" type="ORF">PDESU_00035</name>
</gene>
<reference evidence="1 2" key="1">
    <citation type="submission" date="2019-04" db="EMBL/GenBank/DDBJ databases">
        <authorList>
            <person name="Van Vliet M D."/>
        </authorList>
    </citation>
    <scope>NUCLEOTIDE SEQUENCE [LARGE SCALE GENOMIC DNA]</scope>
    <source>
        <strain evidence="1 2">F1</strain>
    </source>
</reference>
<dbReference type="Proteomes" id="UP000366872">
    <property type="component" value="Unassembled WGS sequence"/>
</dbReference>
<dbReference type="EMBL" id="CAAHFG010000001">
    <property type="protein sequence ID" value="VGO11491.1"/>
    <property type="molecule type" value="Genomic_DNA"/>
</dbReference>
<evidence type="ECO:0000313" key="1">
    <source>
        <dbReference type="EMBL" id="VGO11491.1"/>
    </source>
</evidence>
<name>A0A6C2TVX9_PONDE</name>
<proteinExistence type="predicted"/>
<accession>A0A6C2TVX9</accession>
<dbReference type="AlphaFoldDB" id="A0A6C2TVX9"/>
<protein>
    <submittedName>
        <fullName evidence="1">Uncharacterized protein</fullName>
    </submittedName>
</protein>
<evidence type="ECO:0000313" key="2">
    <source>
        <dbReference type="Proteomes" id="UP000366872"/>
    </source>
</evidence>
<keyword evidence="2" id="KW-1185">Reference proteome</keyword>
<organism evidence="1 2">
    <name type="scientific">Pontiella desulfatans</name>
    <dbReference type="NCBI Taxonomy" id="2750659"/>
    <lineage>
        <taxon>Bacteria</taxon>
        <taxon>Pseudomonadati</taxon>
        <taxon>Kiritimatiellota</taxon>
        <taxon>Kiritimatiellia</taxon>
        <taxon>Kiritimatiellales</taxon>
        <taxon>Pontiellaceae</taxon>
        <taxon>Pontiella</taxon>
    </lineage>
</organism>
<sequence>MKYVPYPPTCGVDFVEIDEVNNKSTLIIISPAQVNNDHDDLPVSNEERIEIPFTNHNEIMTSIEKRTGNKPIRLDPEK</sequence>